<evidence type="ECO:0000259" key="1">
    <source>
        <dbReference type="PROSITE" id="PS50181"/>
    </source>
</evidence>
<comment type="caution">
    <text evidence="2">The sequence shown here is derived from an EMBL/GenBank/DDBJ whole genome shotgun (WGS) entry which is preliminary data.</text>
</comment>
<dbReference type="Pfam" id="PF00646">
    <property type="entry name" value="F-box"/>
    <property type="match status" value="1"/>
</dbReference>
<dbReference type="InterPro" id="IPR017451">
    <property type="entry name" value="F-box-assoc_interact_dom"/>
</dbReference>
<reference evidence="2" key="2">
    <citation type="submission" date="2020-06" db="EMBL/GenBank/DDBJ databases">
        <title>Helianthus annuus Genome sequencing and assembly Release 2.</title>
        <authorList>
            <person name="Gouzy J."/>
            <person name="Langlade N."/>
            <person name="Munos S."/>
        </authorList>
    </citation>
    <scope>NUCLEOTIDE SEQUENCE</scope>
    <source>
        <tissue evidence="2">Leaves</tissue>
    </source>
</reference>
<dbReference type="PANTHER" id="PTHR31672:SF13">
    <property type="entry name" value="F-BOX PROTEIN CPR30-LIKE"/>
    <property type="match status" value="1"/>
</dbReference>
<organism evidence="2 3">
    <name type="scientific">Helianthus annuus</name>
    <name type="common">Common sunflower</name>
    <dbReference type="NCBI Taxonomy" id="4232"/>
    <lineage>
        <taxon>Eukaryota</taxon>
        <taxon>Viridiplantae</taxon>
        <taxon>Streptophyta</taxon>
        <taxon>Embryophyta</taxon>
        <taxon>Tracheophyta</taxon>
        <taxon>Spermatophyta</taxon>
        <taxon>Magnoliopsida</taxon>
        <taxon>eudicotyledons</taxon>
        <taxon>Gunneridae</taxon>
        <taxon>Pentapetalae</taxon>
        <taxon>asterids</taxon>
        <taxon>campanulids</taxon>
        <taxon>Asterales</taxon>
        <taxon>Asteraceae</taxon>
        <taxon>Asteroideae</taxon>
        <taxon>Heliantheae alliance</taxon>
        <taxon>Heliantheae</taxon>
        <taxon>Helianthus</taxon>
    </lineage>
</organism>
<proteinExistence type="predicted"/>
<dbReference type="Gene3D" id="1.20.1280.50">
    <property type="match status" value="1"/>
</dbReference>
<dbReference type="PROSITE" id="PS50181">
    <property type="entry name" value="FBOX"/>
    <property type="match status" value="1"/>
</dbReference>
<dbReference type="CDD" id="cd22157">
    <property type="entry name" value="F-box_AtFBW1-like"/>
    <property type="match status" value="1"/>
</dbReference>
<dbReference type="Pfam" id="PF07734">
    <property type="entry name" value="FBA_1"/>
    <property type="match status" value="1"/>
</dbReference>
<evidence type="ECO:0000313" key="2">
    <source>
        <dbReference type="EMBL" id="KAF5814507.1"/>
    </source>
</evidence>
<sequence length="405" mass="45742">MNDYHQTLVMFTPSMEDDVIPENLILEVLSRLPVKTIIRCKFVCKKWRDLVSDSYFVHLHLSRSPPCLMFHQYDFPSSILELAEVEYEVDYHRLTLHHVKTLNLHLSADPGPREWISLVGSVNGLICLRSVRDSTYVFNPVVEEYMILPLLQGCAGSLGCWASTLGGCGRISGCCARTLSYAFGVSKAGEYKVIRLCCGWAEPQFTVKIEVCTLGTDEWRSLRPTHIVNFKKELELESGVFVNSHVYWIIGGQIYNFDLDTETFELTSSPPGALGDDQESMQMLGVLKGSLSLFSWTSSGFNVWVMKESWYKAITVIQENVNPVLQSLEWKPVLLIDGSEGTSVLIFLQKGTTLLAYCLNTNKILDLDLQGNFWTVMSSYHPSLVRLQNFEVRAKVGGQQVSFHI</sequence>
<dbReference type="Proteomes" id="UP000215914">
    <property type="component" value="Unassembled WGS sequence"/>
</dbReference>
<dbReference type="InterPro" id="IPR006527">
    <property type="entry name" value="F-box-assoc_dom_typ1"/>
</dbReference>
<dbReference type="InterPro" id="IPR001810">
    <property type="entry name" value="F-box_dom"/>
</dbReference>
<feature type="domain" description="F-box" evidence="1">
    <location>
        <begin position="14"/>
        <end position="59"/>
    </location>
</feature>
<dbReference type="PANTHER" id="PTHR31672">
    <property type="entry name" value="BNACNNG10540D PROTEIN"/>
    <property type="match status" value="1"/>
</dbReference>
<dbReference type="SUPFAM" id="SSF81383">
    <property type="entry name" value="F-box domain"/>
    <property type="match status" value="1"/>
</dbReference>
<gene>
    <name evidence="2" type="ORF">HanXRQr2_Chr03g0111861</name>
</gene>
<dbReference type="NCBIfam" id="TIGR01640">
    <property type="entry name" value="F_box_assoc_1"/>
    <property type="match status" value="1"/>
</dbReference>
<dbReference type="InterPro" id="IPR050796">
    <property type="entry name" value="SCF_F-box_component"/>
</dbReference>
<reference evidence="2" key="1">
    <citation type="journal article" date="2017" name="Nature">
        <title>The sunflower genome provides insights into oil metabolism, flowering and Asterid evolution.</title>
        <authorList>
            <person name="Badouin H."/>
            <person name="Gouzy J."/>
            <person name="Grassa C.J."/>
            <person name="Murat F."/>
            <person name="Staton S.E."/>
            <person name="Cottret L."/>
            <person name="Lelandais-Briere C."/>
            <person name="Owens G.L."/>
            <person name="Carrere S."/>
            <person name="Mayjonade B."/>
            <person name="Legrand L."/>
            <person name="Gill N."/>
            <person name="Kane N.C."/>
            <person name="Bowers J.E."/>
            <person name="Hubner S."/>
            <person name="Bellec A."/>
            <person name="Berard A."/>
            <person name="Berges H."/>
            <person name="Blanchet N."/>
            <person name="Boniface M.C."/>
            <person name="Brunel D."/>
            <person name="Catrice O."/>
            <person name="Chaidir N."/>
            <person name="Claudel C."/>
            <person name="Donnadieu C."/>
            <person name="Faraut T."/>
            <person name="Fievet G."/>
            <person name="Helmstetter N."/>
            <person name="King M."/>
            <person name="Knapp S.J."/>
            <person name="Lai Z."/>
            <person name="Le Paslier M.C."/>
            <person name="Lippi Y."/>
            <person name="Lorenzon L."/>
            <person name="Mandel J.R."/>
            <person name="Marage G."/>
            <person name="Marchand G."/>
            <person name="Marquand E."/>
            <person name="Bret-Mestries E."/>
            <person name="Morien E."/>
            <person name="Nambeesan S."/>
            <person name="Nguyen T."/>
            <person name="Pegot-Espagnet P."/>
            <person name="Pouilly N."/>
            <person name="Raftis F."/>
            <person name="Sallet E."/>
            <person name="Schiex T."/>
            <person name="Thomas J."/>
            <person name="Vandecasteele C."/>
            <person name="Vares D."/>
            <person name="Vear F."/>
            <person name="Vautrin S."/>
            <person name="Crespi M."/>
            <person name="Mangin B."/>
            <person name="Burke J.M."/>
            <person name="Salse J."/>
            <person name="Munos S."/>
            <person name="Vincourt P."/>
            <person name="Rieseberg L.H."/>
            <person name="Langlade N.B."/>
        </authorList>
    </citation>
    <scope>NUCLEOTIDE SEQUENCE</scope>
    <source>
        <tissue evidence="2">Leaves</tissue>
    </source>
</reference>
<keyword evidence="3" id="KW-1185">Reference proteome</keyword>
<name>A0A9K3NV75_HELAN</name>
<accession>A0A9K3NV75</accession>
<protein>
    <submittedName>
        <fullName evidence="2">F-box domain-containing protein</fullName>
    </submittedName>
</protein>
<dbReference type="SMART" id="SM00256">
    <property type="entry name" value="FBOX"/>
    <property type="match status" value="1"/>
</dbReference>
<dbReference type="InterPro" id="IPR036047">
    <property type="entry name" value="F-box-like_dom_sf"/>
</dbReference>
<dbReference type="EMBL" id="MNCJ02000318">
    <property type="protein sequence ID" value="KAF5814507.1"/>
    <property type="molecule type" value="Genomic_DNA"/>
</dbReference>
<dbReference type="Gramene" id="mRNA:HanXRQr2_Chr03g0111861">
    <property type="protein sequence ID" value="CDS:HanXRQr2_Chr03g0111861.1"/>
    <property type="gene ID" value="HanXRQr2_Chr03g0111861"/>
</dbReference>
<dbReference type="AlphaFoldDB" id="A0A9K3NV75"/>
<evidence type="ECO:0000313" key="3">
    <source>
        <dbReference type="Proteomes" id="UP000215914"/>
    </source>
</evidence>